<dbReference type="CDD" id="cd00400">
    <property type="entry name" value="Voltage_gated_ClC"/>
    <property type="match status" value="1"/>
</dbReference>
<feature type="region of interest" description="Disordered" evidence="11">
    <location>
        <begin position="642"/>
        <end position="672"/>
    </location>
</feature>
<dbReference type="GO" id="GO:0034707">
    <property type="term" value="C:chloride channel complex"/>
    <property type="evidence" value="ECO:0007669"/>
    <property type="project" value="UniProtKB-KW"/>
</dbReference>
<evidence type="ECO:0000259" key="13">
    <source>
        <dbReference type="PROSITE" id="PS51371"/>
    </source>
</evidence>
<dbReference type="Pfam" id="PF00654">
    <property type="entry name" value="Voltage_CLC"/>
    <property type="match status" value="1"/>
</dbReference>
<reference evidence="14" key="1">
    <citation type="submission" date="2020-05" db="EMBL/GenBank/DDBJ databases">
        <authorList>
            <person name="Zhu T."/>
            <person name="Keshari N."/>
            <person name="Lu X."/>
        </authorList>
    </citation>
    <scope>NUCLEOTIDE SEQUENCE</scope>
    <source>
        <strain evidence="14">NK1-12</strain>
    </source>
</reference>
<feature type="transmembrane region" description="Helical" evidence="12">
    <location>
        <begin position="167"/>
        <end position="192"/>
    </location>
</feature>
<gene>
    <name evidence="14" type="ORF">HJG54_12510</name>
</gene>
<feature type="transmembrane region" description="Helical" evidence="12">
    <location>
        <begin position="31"/>
        <end position="54"/>
    </location>
</feature>
<feature type="transmembrane region" description="Helical" evidence="12">
    <location>
        <begin position="242"/>
        <end position="260"/>
    </location>
</feature>
<feature type="domain" description="CBS" evidence="13">
    <location>
        <begin position="541"/>
        <end position="601"/>
    </location>
</feature>
<feature type="transmembrane region" description="Helical" evidence="12">
    <location>
        <begin position="386"/>
        <end position="411"/>
    </location>
</feature>
<name>A0AA96WUN7_9CYAN</name>
<feature type="transmembrane region" description="Helical" evidence="12">
    <location>
        <begin position="417"/>
        <end position="437"/>
    </location>
</feature>
<evidence type="ECO:0000256" key="11">
    <source>
        <dbReference type="SAM" id="MobiDB-lite"/>
    </source>
</evidence>
<dbReference type="SUPFAM" id="SSF54631">
    <property type="entry name" value="CBS-domain pair"/>
    <property type="match status" value="1"/>
</dbReference>
<dbReference type="SMART" id="SM00116">
    <property type="entry name" value="CBS"/>
    <property type="match status" value="2"/>
</dbReference>
<dbReference type="RefSeq" id="WP_316435295.1">
    <property type="nucleotide sequence ID" value="NZ_CP053586.1"/>
</dbReference>
<sequence length="672" mass="71372">MSGAPSGVTSDNLPTRLNAFLTQVQPTPETLVLLLAVLVGVGAGVGVVLFRSLIHLIHGLMFGEVSSFFSTWGHWTLALIPLLGGLVIGLLRWWIKDFGPGLTTLIEVVQGSRDVLLLNPVTKMVTASISLGSGASLGPEGPSVEIGAYFSLLLGQVLKVSQERRKLLLSAGAAAGLAAGFNAPIAGVFFALEVILGTTFVASTASVVLLAAVVSAWIAQIGLGSQPAFALPAYEVRSLMELPLYVGLGLLASLVSLLYVRALRLSQLCFQGKVAGLQWLGQIPQPLHPVIGGVCLGLVALKLPQILGVGYETVESMLQDVQFPLQLVIALLVVKLIMTAISFGSGFVGGVFAPALFLGASLGSVYGKVLALALPMLHNYMASPPAYAMVGMAAVLAGSVRAPLTAILLLFELTHDYRIVLPLMAAVGLSIWLVEYLHPQIVIDNSPQPEVEAISTEEVPTSTVVVAEAMQTVPLTLVGNLALLTASQYLMVHRVHGALVLDETGQLIGILTLQDVNRTLRRAKSDSEAQALLQQPIKTLCTTKLVHAYPDELLSEAVNRMTTRGLQQVPVVRRDQPQQVIGLLTQEGIALAESIARTRDMVQRHLTEAQLAALESLPYPDGMPSVKIQLSEFGMSSRSDQFLTDTLPDPLLPHSLESAKPDLESAKAEMAE</sequence>
<dbReference type="Gene3D" id="1.10.3080.10">
    <property type="entry name" value="Clc chloride channel"/>
    <property type="match status" value="1"/>
</dbReference>
<dbReference type="InterPro" id="IPR050368">
    <property type="entry name" value="ClC-type_chloride_channel"/>
</dbReference>
<keyword evidence="10" id="KW-0129">CBS domain</keyword>
<keyword evidence="9" id="KW-0407">Ion channel</keyword>
<evidence type="ECO:0000256" key="3">
    <source>
        <dbReference type="ARBA" id="ARBA00022692"/>
    </source>
</evidence>
<dbReference type="GO" id="GO:0005254">
    <property type="term" value="F:chloride channel activity"/>
    <property type="evidence" value="ECO:0007669"/>
    <property type="project" value="UniProtKB-KW"/>
</dbReference>
<keyword evidence="2" id="KW-0813">Transport</keyword>
<evidence type="ECO:0000256" key="10">
    <source>
        <dbReference type="PROSITE-ProRule" id="PRU00703"/>
    </source>
</evidence>
<dbReference type="InterPro" id="IPR001807">
    <property type="entry name" value="ClC"/>
</dbReference>
<dbReference type="InterPro" id="IPR046342">
    <property type="entry name" value="CBS_dom_sf"/>
</dbReference>
<keyword evidence="8" id="KW-0868">Chloride</keyword>
<keyword evidence="7" id="KW-0869">Chloride channel</keyword>
<comment type="subcellular location">
    <subcellularLocation>
        <location evidence="1">Membrane</location>
        <topology evidence="1">Multi-pass membrane protein</topology>
    </subcellularLocation>
</comment>
<feature type="compositionally biased region" description="Low complexity" evidence="11">
    <location>
        <begin position="643"/>
        <end position="653"/>
    </location>
</feature>
<evidence type="ECO:0000256" key="4">
    <source>
        <dbReference type="ARBA" id="ARBA00022989"/>
    </source>
</evidence>
<evidence type="ECO:0000256" key="1">
    <source>
        <dbReference type="ARBA" id="ARBA00004141"/>
    </source>
</evidence>
<evidence type="ECO:0000256" key="8">
    <source>
        <dbReference type="ARBA" id="ARBA00023214"/>
    </source>
</evidence>
<organism evidence="14">
    <name type="scientific">Leptolyngbya sp. NK1-12</name>
    <dbReference type="NCBI Taxonomy" id="2547451"/>
    <lineage>
        <taxon>Bacteria</taxon>
        <taxon>Bacillati</taxon>
        <taxon>Cyanobacteriota</taxon>
        <taxon>Cyanophyceae</taxon>
        <taxon>Leptolyngbyales</taxon>
        <taxon>Leptolyngbyaceae</taxon>
        <taxon>Leptolyngbya group</taxon>
        <taxon>Leptolyngbya</taxon>
    </lineage>
</organism>
<dbReference type="Pfam" id="PF00571">
    <property type="entry name" value="CBS"/>
    <property type="match status" value="2"/>
</dbReference>
<dbReference type="PRINTS" id="PR00762">
    <property type="entry name" value="CLCHANNEL"/>
</dbReference>
<keyword evidence="5" id="KW-0406">Ion transport</keyword>
<dbReference type="SUPFAM" id="SSF81340">
    <property type="entry name" value="Clc chloride channel"/>
    <property type="match status" value="1"/>
</dbReference>
<dbReference type="Gene3D" id="3.10.580.10">
    <property type="entry name" value="CBS-domain"/>
    <property type="match status" value="1"/>
</dbReference>
<evidence type="ECO:0000256" key="7">
    <source>
        <dbReference type="ARBA" id="ARBA00023173"/>
    </source>
</evidence>
<feature type="transmembrane region" description="Helical" evidence="12">
    <location>
        <begin position="325"/>
        <end position="345"/>
    </location>
</feature>
<accession>A0AA96WUN7</accession>
<feature type="transmembrane region" description="Helical" evidence="12">
    <location>
        <begin position="75"/>
        <end position="95"/>
    </location>
</feature>
<keyword evidence="3 12" id="KW-0812">Transmembrane</keyword>
<proteinExistence type="predicted"/>
<keyword evidence="4 12" id="KW-1133">Transmembrane helix</keyword>
<dbReference type="InterPro" id="IPR014743">
    <property type="entry name" value="Cl-channel_core"/>
</dbReference>
<keyword evidence="6 12" id="KW-0472">Membrane</keyword>
<feature type="transmembrane region" description="Helical" evidence="12">
    <location>
        <begin position="351"/>
        <end position="374"/>
    </location>
</feature>
<evidence type="ECO:0000256" key="2">
    <source>
        <dbReference type="ARBA" id="ARBA00022448"/>
    </source>
</evidence>
<dbReference type="AlphaFoldDB" id="A0AA96WUN7"/>
<dbReference type="EMBL" id="CP053586">
    <property type="protein sequence ID" value="WNZ23592.1"/>
    <property type="molecule type" value="Genomic_DNA"/>
</dbReference>
<evidence type="ECO:0000256" key="5">
    <source>
        <dbReference type="ARBA" id="ARBA00023065"/>
    </source>
</evidence>
<dbReference type="PROSITE" id="PS51371">
    <property type="entry name" value="CBS"/>
    <property type="match status" value="2"/>
</dbReference>
<evidence type="ECO:0000256" key="12">
    <source>
        <dbReference type="SAM" id="Phobius"/>
    </source>
</evidence>
<evidence type="ECO:0000256" key="6">
    <source>
        <dbReference type="ARBA" id="ARBA00023136"/>
    </source>
</evidence>
<feature type="domain" description="CBS" evidence="13">
    <location>
        <begin position="470"/>
        <end position="527"/>
    </location>
</feature>
<feature type="compositionally biased region" description="Basic and acidic residues" evidence="11">
    <location>
        <begin position="657"/>
        <end position="672"/>
    </location>
</feature>
<dbReference type="PANTHER" id="PTHR43427">
    <property type="entry name" value="CHLORIDE CHANNEL PROTEIN CLC-E"/>
    <property type="match status" value="1"/>
</dbReference>
<dbReference type="InterPro" id="IPR000644">
    <property type="entry name" value="CBS_dom"/>
</dbReference>
<feature type="transmembrane region" description="Helical" evidence="12">
    <location>
        <begin position="199"/>
        <end position="222"/>
    </location>
</feature>
<evidence type="ECO:0000313" key="14">
    <source>
        <dbReference type="EMBL" id="WNZ23592.1"/>
    </source>
</evidence>
<dbReference type="PANTHER" id="PTHR43427:SF6">
    <property type="entry name" value="CHLORIDE CHANNEL PROTEIN CLC-E"/>
    <property type="match status" value="1"/>
</dbReference>
<evidence type="ECO:0000256" key="9">
    <source>
        <dbReference type="ARBA" id="ARBA00023303"/>
    </source>
</evidence>
<protein>
    <submittedName>
        <fullName evidence="14">Chloride channel protein</fullName>
    </submittedName>
</protein>